<name>A0ABY9THL3_9GAMM</name>
<evidence type="ECO:0000313" key="3">
    <source>
        <dbReference type="Proteomes" id="UP001248581"/>
    </source>
</evidence>
<feature type="transmembrane region" description="Helical" evidence="1">
    <location>
        <begin position="146"/>
        <end position="169"/>
    </location>
</feature>
<feature type="transmembrane region" description="Helical" evidence="1">
    <location>
        <begin position="175"/>
        <end position="196"/>
    </location>
</feature>
<gene>
    <name evidence="2" type="ORF">RI845_17105</name>
</gene>
<keyword evidence="1" id="KW-0812">Transmembrane</keyword>
<keyword evidence="1" id="KW-1133">Transmembrane helix</keyword>
<evidence type="ECO:0000313" key="2">
    <source>
        <dbReference type="EMBL" id="WNC68232.1"/>
    </source>
</evidence>
<feature type="transmembrane region" description="Helical" evidence="1">
    <location>
        <begin position="217"/>
        <end position="241"/>
    </location>
</feature>
<dbReference type="EMBL" id="CP134146">
    <property type="protein sequence ID" value="WNC68232.1"/>
    <property type="molecule type" value="Genomic_DNA"/>
</dbReference>
<feature type="transmembrane region" description="Helical" evidence="1">
    <location>
        <begin position="117"/>
        <end position="134"/>
    </location>
</feature>
<dbReference type="RefSeq" id="WP_348387389.1">
    <property type="nucleotide sequence ID" value="NZ_CP134146.1"/>
</dbReference>
<accession>A0ABY9THL3</accession>
<proteinExistence type="predicted"/>
<protein>
    <recommendedName>
        <fullName evidence="4">Prenyltransferase</fullName>
    </recommendedName>
</protein>
<evidence type="ECO:0008006" key="4">
    <source>
        <dbReference type="Google" id="ProtNLM"/>
    </source>
</evidence>
<keyword evidence="1" id="KW-0472">Membrane</keyword>
<feature type="transmembrane region" description="Helical" evidence="1">
    <location>
        <begin position="278"/>
        <end position="298"/>
    </location>
</feature>
<feature type="transmembrane region" description="Helical" evidence="1">
    <location>
        <begin position="90"/>
        <end position="111"/>
    </location>
</feature>
<dbReference type="Proteomes" id="UP001248581">
    <property type="component" value="Chromosome"/>
</dbReference>
<reference evidence="3" key="1">
    <citation type="submission" date="2023-09" db="EMBL/GenBank/DDBJ databases">
        <authorList>
            <person name="Li S."/>
            <person name="Li X."/>
            <person name="Zhang C."/>
            <person name="Zhao Z."/>
        </authorList>
    </citation>
    <scope>NUCLEOTIDE SEQUENCE [LARGE SCALE GENOMIC DNA]</scope>
    <source>
        <strain evidence="3">SQ345</strain>
    </source>
</reference>
<organism evidence="2 3">
    <name type="scientific">Thalassotalea nanhaiensis</name>
    <dbReference type="NCBI Taxonomy" id="3065648"/>
    <lineage>
        <taxon>Bacteria</taxon>
        <taxon>Pseudomonadati</taxon>
        <taxon>Pseudomonadota</taxon>
        <taxon>Gammaproteobacteria</taxon>
        <taxon>Alteromonadales</taxon>
        <taxon>Colwelliaceae</taxon>
        <taxon>Thalassotalea</taxon>
    </lineage>
</organism>
<keyword evidence="3" id="KW-1185">Reference proteome</keyword>
<feature type="transmembrane region" description="Helical" evidence="1">
    <location>
        <begin position="12"/>
        <end position="33"/>
    </location>
</feature>
<sequence length="299" mass="32719">MPVAINLFLSAIRPITFFMPCAAIILGAGLSAYSGVVDGSLFISLLILALLAQITVNLADDYQRAFITNAQALDQQSPSSQKQLHVRHQMLKLILGCFSVFTLGLTVLSKMTTDGSFLAYGLTALSALIMLMILRLKTRQPGDVKAISISSIFAHVLLLGFSPTLVSYYLHTSQLSYTVVGLAFCSGLLALTVLFIRNCKRQINNEPSINSENLTPAFKLLLNVQLVIVAIVFISVLAIIYFGQLPLFSGLFIFTLPSFVGSIMTVKHMPEEDVVQTQITKIIFTGFAFWILFVIGLML</sequence>
<feature type="transmembrane region" description="Helical" evidence="1">
    <location>
        <begin position="247"/>
        <end position="266"/>
    </location>
</feature>
<evidence type="ECO:0000256" key="1">
    <source>
        <dbReference type="SAM" id="Phobius"/>
    </source>
</evidence>
<feature type="transmembrane region" description="Helical" evidence="1">
    <location>
        <begin position="39"/>
        <end position="59"/>
    </location>
</feature>